<reference evidence="5" key="4">
    <citation type="submission" date="2024-09" db="EMBL/GenBank/DDBJ databases">
        <authorList>
            <person name="Sun Q."/>
            <person name="Mori K."/>
        </authorList>
    </citation>
    <scope>NUCLEOTIDE SEQUENCE</scope>
    <source>
        <strain evidence="5">KCTC 62575</strain>
    </source>
</reference>
<gene>
    <name evidence="5" type="ORF">ACFODO_03305</name>
    <name evidence="6" type="ORF">C9E89_005165</name>
</gene>
<dbReference type="Gene3D" id="3.40.50.150">
    <property type="entry name" value="Vaccinia Virus protein VP39"/>
    <property type="match status" value="1"/>
</dbReference>
<reference evidence="8" key="3">
    <citation type="journal article" date="2019" name="Int. J. Syst. Evol. Microbiol.">
        <title>The Global Catalogue of Microorganisms (GCM) 10K type strain sequencing project: providing services to taxonomists for standard genome sequencing and annotation.</title>
        <authorList>
            <consortium name="The Broad Institute Genomics Platform"/>
            <consortium name="The Broad Institute Genome Sequencing Center for Infectious Disease"/>
            <person name="Wu L."/>
            <person name="Ma J."/>
        </authorList>
    </citation>
    <scope>NUCLEOTIDE SEQUENCE [LARGE SCALE GENOMIC DNA]</scope>
    <source>
        <strain evidence="8">KCTC 62575</strain>
    </source>
</reference>
<dbReference type="CDD" id="cd02440">
    <property type="entry name" value="AdoMet_MTases"/>
    <property type="match status" value="1"/>
</dbReference>
<evidence type="ECO:0000256" key="1">
    <source>
        <dbReference type="ARBA" id="ARBA00008361"/>
    </source>
</evidence>
<dbReference type="GO" id="GO:0008757">
    <property type="term" value="F:S-adenosylmethionine-dependent methyltransferase activity"/>
    <property type="evidence" value="ECO:0007669"/>
    <property type="project" value="InterPro"/>
</dbReference>
<evidence type="ECO:0000256" key="2">
    <source>
        <dbReference type="ARBA" id="ARBA00022603"/>
    </source>
</evidence>
<accession>A0A371YT47</accession>
<evidence type="ECO:0000313" key="5">
    <source>
        <dbReference type="EMBL" id="MFC2994312.1"/>
    </source>
</evidence>
<dbReference type="PANTHER" id="PTHR44942">
    <property type="entry name" value="METHYLTRANSF_11 DOMAIN-CONTAINING PROTEIN"/>
    <property type="match status" value="1"/>
</dbReference>
<keyword evidence="8" id="KW-1185">Reference proteome</keyword>
<dbReference type="InterPro" id="IPR029063">
    <property type="entry name" value="SAM-dependent_MTases_sf"/>
</dbReference>
<dbReference type="EMBL" id="JBHRSF010000006">
    <property type="protein sequence ID" value="MFC2994312.1"/>
    <property type="molecule type" value="Genomic_DNA"/>
</dbReference>
<evidence type="ECO:0000256" key="3">
    <source>
        <dbReference type="ARBA" id="ARBA00022679"/>
    </source>
</evidence>
<dbReference type="PANTHER" id="PTHR44942:SF4">
    <property type="entry name" value="METHYLTRANSFERASE TYPE 11 DOMAIN-CONTAINING PROTEIN"/>
    <property type="match status" value="1"/>
</dbReference>
<evidence type="ECO:0000313" key="6">
    <source>
        <dbReference type="EMBL" id="RFC84638.1"/>
    </source>
</evidence>
<dbReference type="AlphaFoldDB" id="A0A371YT47"/>
<protein>
    <submittedName>
        <fullName evidence="6">Class I SAM-dependent methyltransferase</fullName>
        <ecNumber evidence="5">2.1.1.-</ecNumber>
    </submittedName>
</protein>
<evidence type="ECO:0000259" key="4">
    <source>
        <dbReference type="Pfam" id="PF08241"/>
    </source>
</evidence>
<reference evidence="5" key="1">
    <citation type="journal article" date="2014" name="Int. J. Syst. Evol. Microbiol.">
        <title>Complete genome of a new Firmicutes species belonging to the dominant human colonic microbiota ('Ruminococcus bicirculans') reveals two chromosomes and a selective capacity to utilize plant glucans.</title>
        <authorList>
            <consortium name="NISC Comparative Sequencing Program"/>
            <person name="Wegmann U."/>
            <person name="Louis P."/>
            <person name="Goesmann A."/>
            <person name="Henrissat B."/>
            <person name="Duncan S.H."/>
            <person name="Flint H.J."/>
        </authorList>
    </citation>
    <scope>NUCLEOTIDE SEQUENCE</scope>
    <source>
        <strain evidence="5">KCTC 62575</strain>
    </source>
</reference>
<keyword evidence="3 6" id="KW-0808">Transferase</keyword>
<dbReference type="Proteomes" id="UP001595455">
    <property type="component" value="Unassembled WGS sequence"/>
</dbReference>
<dbReference type="RefSeq" id="WP_107007186.1">
    <property type="nucleotide sequence ID" value="NZ_JBHRSF010000006.1"/>
</dbReference>
<dbReference type="SUPFAM" id="SSF53335">
    <property type="entry name" value="S-adenosyl-L-methionine-dependent methyltransferases"/>
    <property type="match status" value="1"/>
</dbReference>
<dbReference type="Proteomes" id="UP000240957">
    <property type="component" value="Unassembled WGS sequence"/>
</dbReference>
<comment type="similarity">
    <text evidence="1">Belongs to the methyltransferase superfamily.</text>
</comment>
<dbReference type="InterPro" id="IPR013216">
    <property type="entry name" value="Methyltransf_11"/>
</dbReference>
<dbReference type="EC" id="2.1.1.-" evidence="5"/>
<reference evidence="6 7" key="2">
    <citation type="submission" date="2018-08" db="EMBL/GenBank/DDBJ databases">
        <title>The draft genome of Acinetobacter sichuanensis strain WCHAc060041.</title>
        <authorList>
            <person name="Qin J."/>
            <person name="Feng Y."/>
            <person name="Zong Z."/>
        </authorList>
    </citation>
    <scope>NUCLEOTIDE SEQUENCE [LARGE SCALE GENOMIC DNA]</scope>
    <source>
        <strain evidence="6 7">WCHAc060041</strain>
    </source>
</reference>
<sequence length="253" mass="29769">MKDLFSNNSQLYQQARPSYPQEVVLEVLKHVPEKSFAWDCGAGSGQFTQLLAPYFDHIVATDISSTQLQNAPYFENVSYQVQSAEKTNFIKQSFDLICVAQAIHWFNFKNFYQEVQRTLKPEGIFAVIGYGLIHVEHEAVNALIHKLYTEKLHSYWDAERRYIDELYQTIPFPFEEIVVPTFKMQYQWSSAQLLKYLSTWSAVKHYHQKNQDEPLLELAEHLQQYEGVFEVEFPIFLRIGKLKAVKKKRFLKK</sequence>
<evidence type="ECO:0000313" key="8">
    <source>
        <dbReference type="Proteomes" id="UP001595455"/>
    </source>
</evidence>
<organism evidence="6 7">
    <name type="scientific">Acinetobacter sichuanensis</name>
    <dbReference type="NCBI Taxonomy" id="2136183"/>
    <lineage>
        <taxon>Bacteria</taxon>
        <taxon>Pseudomonadati</taxon>
        <taxon>Pseudomonadota</taxon>
        <taxon>Gammaproteobacteria</taxon>
        <taxon>Moraxellales</taxon>
        <taxon>Moraxellaceae</taxon>
        <taxon>Acinetobacter</taxon>
    </lineage>
</organism>
<keyword evidence="2 6" id="KW-0489">Methyltransferase</keyword>
<feature type="domain" description="Methyltransferase type 11" evidence="4">
    <location>
        <begin position="39"/>
        <end position="126"/>
    </location>
</feature>
<comment type="caution">
    <text evidence="6">The sequence shown here is derived from an EMBL/GenBank/DDBJ whole genome shotgun (WGS) entry which is preliminary data.</text>
</comment>
<name>A0A371YT47_9GAMM</name>
<dbReference type="EMBL" id="PYIX02000005">
    <property type="protein sequence ID" value="RFC84638.1"/>
    <property type="molecule type" value="Genomic_DNA"/>
</dbReference>
<dbReference type="GO" id="GO:0032259">
    <property type="term" value="P:methylation"/>
    <property type="evidence" value="ECO:0007669"/>
    <property type="project" value="UniProtKB-KW"/>
</dbReference>
<dbReference type="InterPro" id="IPR051052">
    <property type="entry name" value="Diverse_substrate_MTase"/>
</dbReference>
<dbReference type="Pfam" id="PF08241">
    <property type="entry name" value="Methyltransf_11"/>
    <property type="match status" value="1"/>
</dbReference>
<dbReference type="OrthoDB" id="9797252at2"/>
<proteinExistence type="inferred from homology"/>
<evidence type="ECO:0000313" key="7">
    <source>
        <dbReference type="Proteomes" id="UP000240957"/>
    </source>
</evidence>